<feature type="compositionally biased region" description="Basic and acidic residues" evidence="1">
    <location>
        <begin position="7"/>
        <end position="24"/>
    </location>
</feature>
<gene>
    <name evidence="2" type="ORF">BDV30DRAFT_225094</name>
</gene>
<protein>
    <recommendedName>
        <fullName evidence="4">Transcription factor domain-containing protein</fullName>
    </recommendedName>
</protein>
<name>A0A5N6J969_9EURO</name>
<evidence type="ECO:0000256" key="1">
    <source>
        <dbReference type="SAM" id="MobiDB-lite"/>
    </source>
</evidence>
<organism evidence="2 3">
    <name type="scientific">Aspergillus minisclerotigenes</name>
    <dbReference type="NCBI Taxonomy" id="656917"/>
    <lineage>
        <taxon>Eukaryota</taxon>
        <taxon>Fungi</taxon>
        <taxon>Dikarya</taxon>
        <taxon>Ascomycota</taxon>
        <taxon>Pezizomycotina</taxon>
        <taxon>Eurotiomycetes</taxon>
        <taxon>Eurotiomycetidae</taxon>
        <taxon>Eurotiales</taxon>
        <taxon>Aspergillaceae</taxon>
        <taxon>Aspergillus</taxon>
        <taxon>Aspergillus subgen. Circumdati</taxon>
    </lineage>
</organism>
<feature type="region of interest" description="Disordered" evidence="1">
    <location>
        <begin position="1"/>
        <end position="32"/>
    </location>
</feature>
<evidence type="ECO:0008006" key="4">
    <source>
        <dbReference type="Google" id="ProtNLM"/>
    </source>
</evidence>
<proteinExistence type="predicted"/>
<dbReference type="AlphaFoldDB" id="A0A5N6J969"/>
<evidence type="ECO:0000313" key="3">
    <source>
        <dbReference type="Proteomes" id="UP000326289"/>
    </source>
</evidence>
<evidence type="ECO:0000313" key="2">
    <source>
        <dbReference type="EMBL" id="KAB8275325.1"/>
    </source>
</evidence>
<dbReference type="Proteomes" id="UP000326289">
    <property type="component" value="Unassembled WGS sequence"/>
</dbReference>
<sequence>MRSSASFEHHLYENSEAQPSRRESSASTQQVLEVDPAVKVDLKEIEKVNAVHSQGSPDDFFLDTQSMGLPNWPSVIPSLELDSEWCKDTGPFPESTYISPALTTLSSIPKSASTSCPIDTSISPMELGSQAMTPQLQPFHLPVQLLPLERSDLDDLFFARAYSFAPILFTLLHYALRTLAASMGTQFHGVLPLLYTHTCCLLDVAGRCFHLVHLVKLDQIDNPNSWQASSLPWVKIEERRRTFWTAYALDYANLANDPHPPTAHETSFRYQQAVTIEYLAPAMAKKDDQQLSPYAKSIVMPTILARCLSHLNQCNVERILDPTCQKYIARHGALDTILSHEVQTTLSSAAAGFYPCDPTILFTDMLAQTAVLVLFTSLKLPLKPQTCTSTCTEATRPRVLGQAQKLSQIGSFQASLVSHEYSSTSNPKIRMLGLELQRDLEIVPAAIGF</sequence>
<dbReference type="EMBL" id="ML732782">
    <property type="protein sequence ID" value="KAB8275325.1"/>
    <property type="molecule type" value="Genomic_DNA"/>
</dbReference>
<accession>A0A5N6J969</accession>
<reference evidence="2 3" key="1">
    <citation type="submission" date="2019-04" db="EMBL/GenBank/DDBJ databases">
        <title>Fungal friends and foes A comparative genomics study of 23 Aspergillus species from section Flavi.</title>
        <authorList>
            <consortium name="DOE Joint Genome Institute"/>
            <person name="Kjaerbolling I."/>
            <person name="Vesth T.C."/>
            <person name="Frisvad J.C."/>
            <person name="Nybo J.L."/>
            <person name="Theobald S."/>
            <person name="Kildgaard S."/>
            <person name="Petersen T.I."/>
            <person name="Kuo A."/>
            <person name="Sato A."/>
            <person name="Lyhne E.K."/>
            <person name="Kogle M.E."/>
            <person name="Wiebenga A."/>
            <person name="Kun R.S."/>
            <person name="Lubbers R.J."/>
            <person name="Makela M.R."/>
            <person name="Barry K."/>
            <person name="Chovatia M."/>
            <person name="Clum A."/>
            <person name="Daum C."/>
            <person name="Haridas S."/>
            <person name="He G."/>
            <person name="LaButti K."/>
            <person name="Lipzen A."/>
            <person name="Mondo S."/>
            <person name="Pangilinan J."/>
            <person name="Riley R."/>
            <person name="Salamov A."/>
            <person name="Simmons B.A."/>
            <person name="Magnuson J.K."/>
            <person name="Henrissat B."/>
            <person name="Mortensen U.H."/>
            <person name="Larsen T.O."/>
            <person name="De vries R.P."/>
            <person name="Grigoriev I.V."/>
            <person name="Machida M."/>
            <person name="Baker S.E."/>
            <person name="Andersen M.R."/>
        </authorList>
    </citation>
    <scope>NUCLEOTIDE SEQUENCE [LARGE SCALE GENOMIC DNA]</scope>
    <source>
        <strain evidence="2 3">CBS 117635</strain>
    </source>
</reference>
<keyword evidence="3" id="KW-1185">Reference proteome</keyword>